<protein>
    <submittedName>
        <fullName evidence="1">Uncharacterized protein</fullName>
    </submittedName>
</protein>
<sequence>MTFNHLWINFKFSLMKVDGFTHPVPQVLVLNYQGLQTVLHKPTAPTTVSTKIIYIFTHR</sequence>
<evidence type="ECO:0000313" key="2">
    <source>
        <dbReference type="Proteomes" id="UP000315200"/>
    </source>
</evidence>
<dbReference type="EMBL" id="BJLB01000001">
    <property type="protein sequence ID" value="GEA34289.1"/>
    <property type="molecule type" value="Genomic_DNA"/>
</dbReference>
<accession>A0A829VPW0</accession>
<comment type="caution">
    <text evidence="1">The sequence shown here is derived from an EMBL/GenBank/DDBJ whole genome shotgun (WGS) entry which is preliminary data.</text>
</comment>
<organism evidence="1 2">
    <name type="scientific">Enterocloster clostridioformis</name>
    <dbReference type="NCBI Taxonomy" id="1531"/>
    <lineage>
        <taxon>Bacteria</taxon>
        <taxon>Bacillati</taxon>
        <taxon>Bacillota</taxon>
        <taxon>Clostridia</taxon>
        <taxon>Lachnospirales</taxon>
        <taxon>Lachnospiraceae</taxon>
        <taxon>Enterocloster</taxon>
    </lineage>
</organism>
<proteinExistence type="predicted"/>
<gene>
    <name evidence="1" type="ORF">Ccl03g_00020</name>
</gene>
<name>A0A829VPW0_9FIRM</name>
<evidence type="ECO:0000313" key="1">
    <source>
        <dbReference type="EMBL" id="GEA34289.1"/>
    </source>
</evidence>
<dbReference type="Proteomes" id="UP000315200">
    <property type="component" value="Unassembled WGS sequence"/>
</dbReference>
<reference evidence="1 2" key="1">
    <citation type="submission" date="2019-06" db="EMBL/GenBank/DDBJ databases">
        <title>Draft genome sequence of [Clostridium] clostridioforme NBRC 113352.</title>
        <authorList>
            <person name="Miura T."/>
            <person name="Furukawa M."/>
            <person name="Shimamura M."/>
            <person name="Ohyama Y."/>
            <person name="Yamazoe A."/>
            <person name="Kawasaki H."/>
        </authorList>
    </citation>
    <scope>NUCLEOTIDE SEQUENCE [LARGE SCALE GENOMIC DNA]</scope>
    <source>
        <strain evidence="1 2">NBRC 113352</strain>
    </source>
</reference>
<dbReference type="AlphaFoldDB" id="A0A829VPW0"/>